<evidence type="ECO:0000256" key="1">
    <source>
        <dbReference type="SAM" id="MobiDB-lite"/>
    </source>
</evidence>
<gene>
    <name evidence="3" type="ORF">PV327_007891</name>
</gene>
<name>A0AA39KZ67_MICHY</name>
<reference evidence="3" key="1">
    <citation type="journal article" date="2023" name="bioRxiv">
        <title>Scaffold-level genome assemblies of two parasitoid biocontrol wasps reveal the parthenogenesis mechanism and an associated novel virus.</title>
        <authorList>
            <person name="Inwood S."/>
            <person name="Skelly J."/>
            <person name="Guhlin J."/>
            <person name="Harrop T."/>
            <person name="Goldson S."/>
            <person name="Dearden P."/>
        </authorList>
    </citation>
    <scope>NUCLEOTIDE SEQUENCE</scope>
    <source>
        <strain evidence="3">Lincoln</strain>
        <tissue evidence="3">Whole body</tissue>
    </source>
</reference>
<accession>A0AA39KZ67</accession>
<feature type="region of interest" description="Disordered" evidence="1">
    <location>
        <begin position="144"/>
        <end position="221"/>
    </location>
</feature>
<reference evidence="3" key="2">
    <citation type="submission" date="2023-03" db="EMBL/GenBank/DDBJ databases">
        <authorList>
            <person name="Inwood S.N."/>
            <person name="Skelly J.G."/>
            <person name="Guhlin J."/>
            <person name="Harrop T.W.R."/>
            <person name="Goldson S.G."/>
            <person name="Dearden P.K."/>
        </authorList>
    </citation>
    <scope>NUCLEOTIDE SEQUENCE</scope>
    <source>
        <strain evidence="3">Lincoln</strain>
        <tissue evidence="3">Whole body</tissue>
    </source>
</reference>
<evidence type="ECO:0000313" key="4">
    <source>
        <dbReference type="Proteomes" id="UP001168972"/>
    </source>
</evidence>
<dbReference type="Proteomes" id="UP001168972">
    <property type="component" value="Unassembled WGS sequence"/>
</dbReference>
<evidence type="ECO:0000256" key="2">
    <source>
        <dbReference type="SAM" id="SignalP"/>
    </source>
</evidence>
<evidence type="ECO:0000313" key="3">
    <source>
        <dbReference type="EMBL" id="KAK0179066.1"/>
    </source>
</evidence>
<comment type="caution">
    <text evidence="3">The sequence shown here is derived from an EMBL/GenBank/DDBJ whole genome shotgun (WGS) entry which is preliminary data.</text>
</comment>
<keyword evidence="2" id="KW-0732">Signal</keyword>
<feature type="compositionally biased region" description="Low complexity" evidence="1">
    <location>
        <begin position="204"/>
        <end position="221"/>
    </location>
</feature>
<sequence length="221" mass="23706">MESKVIIFSAVLVLMSFTNVHGTRYRRSADPQAASSSFSNANWVNDQINSIQKQIQEQQKQFQQSFGFPSDETFGNGAASHSYGFPSDSFEYQQPQQQHQQFPSFPSFNTDPFQSFGFGNPGFGGFNRGSHGLGQPGAFGQSYAFGSANAGQPGSFDQGNPSFQSRFGDISPPGGPGTYGSFSSSKSSTVIGPDGKPVTHEVITTGTNNNGKVTVNTFHNP</sequence>
<proteinExistence type="predicted"/>
<feature type="signal peptide" evidence="2">
    <location>
        <begin position="1"/>
        <end position="22"/>
    </location>
</feature>
<dbReference type="AlphaFoldDB" id="A0AA39KZ67"/>
<feature type="chain" id="PRO_5041349498" evidence="2">
    <location>
        <begin position="23"/>
        <end position="221"/>
    </location>
</feature>
<organism evidence="3 4">
    <name type="scientific">Microctonus hyperodae</name>
    <name type="common">Parasitoid wasp</name>
    <dbReference type="NCBI Taxonomy" id="165561"/>
    <lineage>
        <taxon>Eukaryota</taxon>
        <taxon>Metazoa</taxon>
        <taxon>Ecdysozoa</taxon>
        <taxon>Arthropoda</taxon>
        <taxon>Hexapoda</taxon>
        <taxon>Insecta</taxon>
        <taxon>Pterygota</taxon>
        <taxon>Neoptera</taxon>
        <taxon>Endopterygota</taxon>
        <taxon>Hymenoptera</taxon>
        <taxon>Apocrita</taxon>
        <taxon>Ichneumonoidea</taxon>
        <taxon>Braconidae</taxon>
        <taxon>Euphorinae</taxon>
        <taxon>Microctonus</taxon>
    </lineage>
</organism>
<protein>
    <submittedName>
        <fullName evidence="3">Uncharacterized protein</fullName>
    </submittedName>
</protein>
<feature type="compositionally biased region" description="Polar residues" evidence="1">
    <location>
        <begin position="149"/>
        <end position="165"/>
    </location>
</feature>
<keyword evidence="4" id="KW-1185">Reference proteome</keyword>
<dbReference type="EMBL" id="JAQQBR010000004">
    <property type="protein sequence ID" value="KAK0179066.1"/>
    <property type="molecule type" value="Genomic_DNA"/>
</dbReference>